<feature type="non-terminal residue" evidence="1">
    <location>
        <position position="1"/>
    </location>
</feature>
<protein>
    <submittedName>
        <fullName evidence="1">Uncharacterized protein</fullName>
    </submittedName>
</protein>
<proteinExistence type="predicted"/>
<reference evidence="1" key="1">
    <citation type="journal article" date="2015" name="Nature">
        <title>Complex archaea that bridge the gap between prokaryotes and eukaryotes.</title>
        <authorList>
            <person name="Spang A."/>
            <person name="Saw J.H."/>
            <person name="Jorgensen S.L."/>
            <person name="Zaremba-Niedzwiedzka K."/>
            <person name="Martijn J."/>
            <person name="Lind A.E."/>
            <person name="van Eijk R."/>
            <person name="Schleper C."/>
            <person name="Guy L."/>
            <person name="Ettema T.J."/>
        </authorList>
    </citation>
    <scope>NUCLEOTIDE SEQUENCE</scope>
</reference>
<dbReference type="AlphaFoldDB" id="A0A0F9KZS3"/>
<organism evidence="1">
    <name type="scientific">marine sediment metagenome</name>
    <dbReference type="NCBI Taxonomy" id="412755"/>
    <lineage>
        <taxon>unclassified sequences</taxon>
        <taxon>metagenomes</taxon>
        <taxon>ecological metagenomes</taxon>
    </lineage>
</organism>
<accession>A0A0F9KZS3</accession>
<comment type="caution">
    <text evidence="1">The sequence shown here is derived from an EMBL/GenBank/DDBJ whole genome shotgun (WGS) entry which is preliminary data.</text>
</comment>
<sequence>AVACRVIRIGGRQNSSNVQEYGAQEAMIDQYRLIVPHGTLVSVDQRVTVTSTGLVYFITGVMDKWTDKADAQAMMIRERDSDG</sequence>
<dbReference type="EMBL" id="LAZR01012317">
    <property type="protein sequence ID" value="KKM27473.1"/>
    <property type="molecule type" value="Genomic_DNA"/>
</dbReference>
<name>A0A0F9KZS3_9ZZZZ</name>
<gene>
    <name evidence="1" type="ORF">LCGC14_1574430</name>
</gene>
<evidence type="ECO:0000313" key="1">
    <source>
        <dbReference type="EMBL" id="KKM27473.1"/>
    </source>
</evidence>